<evidence type="ECO:0000259" key="6">
    <source>
        <dbReference type="Pfam" id="PF01490"/>
    </source>
</evidence>
<proteinExistence type="predicted"/>
<feature type="transmembrane region" description="Helical" evidence="5">
    <location>
        <begin position="342"/>
        <end position="360"/>
    </location>
</feature>
<dbReference type="GO" id="GO:0015179">
    <property type="term" value="F:L-amino acid transmembrane transporter activity"/>
    <property type="evidence" value="ECO:0007669"/>
    <property type="project" value="TreeGrafter"/>
</dbReference>
<evidence type="ECO:0000256" key="3">
    <source>
        <dbReference type="ARBA" id="ARBA00022989"/>
    </source>
</evidence>
<feature type="transmembrane region" description="Helical" evidence="5">
    <location>
        <begin position="445"/>
        <end position="465"/>
    </location>
</feature>
<feature type="domain" description="Amino acid transporter transmembrane" evidence="6">
    <location>
        <begin position="105"/>
        <end position="500"/>
    </location>
</feature>
<dbReference type="InterPro" id="IPR013057">
    <property type="entry name" value="AA_transpt_TM"/>
</dbReference>
<feature type="transmembrane region" description="Helical" evidence="5">
    <location>
        <begin position="419"/>
        <end position="439"/>
    </location>
</feature>
<keyword evidence="4 5" id="KW-0472">Membrane</keyword>
<comment type="subcellular location">
    <subcellularLocation>
        <location evidence="1">Membrane</location>
        <topology evidence="1">Multi-pass membrane protein</topology>
    </subcellularLocation>
</comment>
<feature type="transmembrane region" description="Helical" evidence="5">
    <location>
        <begin position="486"/>
        <end position="508"/>
    </location>
</feature>
<feature type="non-terminal residue" evidence="7">
    <location>
        <position position="1"/>
    </location>
</feature>
<dbReference type="PANTHER" id="PTHR22950">
    <property type="entry name" value="AMINO ACID TRANSPORTER"/>
    <property type="match status" value="1"/>
</dbReference>
<accession>A0A1B6MEB9</accession>
<keyword evidence="3 5" id="KW-1133">Transmembrane helix</keyword>
<feature type="transmembrane region" description="Helical" evidence="5">
    <location>
        <begin position="105"/>
        <end position="130"/>
    </location>
</feature>
<feature type="transmembrane region" description="Helical" evidence="5">
    <location>
        <begin position="6"/>
        <end position="28"/>
    </location>
</feature>
<feature type="transmembrane region" description="Helical" evidence="5">
    <location>
        <begin position="136"/>
        <end position="159"/>
    </location>
</feature>
<evidence type="ECO:0000256" key="5">
    <source>
        <dbReference type="SAM" id="Phobius"/>
    </source>
</evidence>
<name>A0A1B6MEB9_9HEMI</name>
<organism evidence="7">
    <name type="scientific">Graphocephala atropunctata</name>
    <dbReference type="NCBI Taxonomy" id="36148"/>
    <lineage>
        <taxon>Eukaryota</taxon>
        <taxon>Metazoa</taxon>
        <taxon>Ecdysozoa</taxon>
        <taxon>Arthropoda</taxon>
        <taxon>Hexapoda</taxon>
        <taxon>Insecta</taxon>
        <taxon>Pterygota</taxon>
        <taxon>Neoptera</taxon>
        <taxon>Paraneoptera</taxon>
        <taxon>Hemiptera</taxon>
        <taxon>Auchenorrhyncha</taxon>
        <taxon>Membracoidea</taxon>
        <taxon>Cicadellidae</taxon>
        <taxon>Cicadellinae</taxon>
        <taxon>Cicadellini</taxon>
        <taxon>Graphocephala</taxon>
    </lineage>
</organism>
<feature type="transmembrane region" description="Helical" evidence="5">
    <location>
        <begin position="199"/>
        <end position="217"/>
    </location>
</feature>
<evidence type="ECO:0000313" key="7">
    <source>
        <dbReference type="EMBL" id="JAT34262.1"/>
    </source>
</evidence>
<feature type="transmembrane region" description="Helical" evidence="5">
    <location>
        <begin position="237"/>
        <end position="254"/>
    </location>
</feature>
<dbReference type="Pfam" id="PF01490">
    <property type="entry name" value="Aa_trans"/>
    <property type="match status" value="1"/>
</dbReference>
<evidence type="ECO:0000256" key="1">
    <source>
        <dbReference type="ARBA" id="ARBA00004141"/>
    </source>
</evidence>
<gene>
    <name evidence="7" type="ORF">g.26902</name>
</gene>
<reference evidence="7" key="1">
    <citation type="submission" date="2015-11" db="EMBL/GenBank/DDBJ databases">
        <title>De novo transcriptome assembly of four potential Pierce s Disease insect vectors from Arizona vineyards.</title>
        <authorList>
            <person name="Tassone E.E."/>
        </authorList>
    </citation>
    <scope>NUCLEOTIDE SEQUENCE</scope>
</reference>
<keyword evidence="2 5" id="KW-0812">Transmembrane</keyword>
<evidence type="ECO:0000256" key="4">
    <source>
        <dbReference type="ARBA" id="ARBA00023136"/>
    </source>
</evidence>
<feature type="transmembrane region" description="Helical" evidence="5">
    <location>
        <begin position="380"/>
        <end position="399"/>
    </location>
</feature>
<dbReference type="GO" id="GO:0005774">
    <property type="term" value="C:vacuolar membrane"/>
    <property type="evidence" value="ECO:0007669"/>
    <property type="project" value="TreeGrafter"/>
</dbReference>
<dbReference type="PANTHER" id="PTHR22950:SF349">
    <property type="entry name" value="AMINO ACID TRANSPORTER TRANSMEMBRANE DOMAIN-CONTAINING PROTEIN"/>
    <property type="match status" value="1"/>
</dbReference>
<feature type="transmembrane region" description="Helical" evidence="5">
    <location>
        <begin position="259"/>
        <end position="280"/>
    </location>
</feature>
<evidence type="ECO:0000256" key="2">
    <source>
        <dbReference type="ARBA" id="ARBA00022692"/>
    </source>
</evidence>
<dbReference type="EMBL" id="GEBQ01005715">
    <property type="protein sequence ID" value="JAT34262.1"/>
    <property type="molecule type" value="Transcribed_RNA"/>
</dbReference>
<dbReference type="AlphaFoldDB" id="A0A1B6MEB9"/>
<sequence length="512" mass="57345">LSCVNAPLGFLILLPTSSTVPPVFDTILPRYKKKMTLKTSSEKEKDEPTPYITNSKARLAEYMEDAPEMLELGKQRDSLTLGMKPEIGQEEPYEPWKKRDLTHPLGVMGALFHMIKGSLGSGILAMPVAFKNGGLWTSLVGAIVVGIIYVHCVHILVYSSQVLCTRLKRPKLDFAEIAEGAFSTGPSKWRRYTAFAREFVDEALTLTYYLCCIVYVVFTASSLKQVIDINLNIDMDIRLYILLVTVFVLPIGLIRNLKYLVPFSFVAIVALTFGCGYVLFEVFHDLPPVSARPAFNGFDSLPLFFSTIVYSMDGIGTVLPIENSMKNPQSFLGCPGVLNISMIWLLILYCAMGFFGYLRYGDDTAGSITLNISSSIMGQVVKLAVSLNVLCSYGLFLYVPVEILWRKLEPNVGKSKKTLYYYSMRVILILASVVFAAIVPDLEPFLGLVGALCSSTLVLFFPPIIELVTFWEDEDYMKRWRVVKNLLILLFWLLTLVTGVRTSLARIIDLYM</sequence>
<protein>
    <recommendedName>
        <fullName evidence="6">Amino acid transporter transmembrane domain-containing protein</fullName>
    </recommendedName>
</protein>
<feature type="transmembrane region" description="Helical" evidence="5">
    <location>
        <begin position="300"/>
        <end position="321"/>
    </location>
</feature>